<evidence type="ECO:0000313" key="2">
    <source>
        <dbReference type="Proteomes" id="UP000558488"/>
    </source>
</evidence>
<organism evidence="1 2">
    <name type="scientific">Pipistrellus kuhlii</name>
    <name type="common">Kuhl's pipistrelle</name>
    <dbReference type="NCBI Taxonomy" id="59472"/>
    <lineage>
        <taxon>Eukaryota</taxon>
        <taxon>Metazoa</taxon>
        <taxon>Chordata</taxon>
        <taxon>Craniata</taxon>
        <taxon>Vertebrata</taxon>
        <taxon>Euteleostomi</taxon>
        <taxon>Mammalia</taxon>
        <taxon>Eutheria</taxon>
        <taxon>Laurasiatheria</taxon>
        <taxon>Chiroptera</taxon>
        <taxon>Yangochiroptera</taxon>
        <taxon>Vespertilionidae</taxon>
        <taxon>Pipistrellus</taxon>
    </lineage>
</organism>
<dbReference type="Proteomes" id="UP000558488">
    <property type="component" value="Unassembled WGS sequence"/>
</dbReference>
<evidence type="ECO:0000313" key="1">
    <source>
        <dbReference type="EMBL" id="KAF6322515.1"/>
    </source>
</evidence>
<keyword evidence="2" id="KW-1185">Reference proteome</keyword>
<proteinExistence type="predicted"/>
<protein>
    <submittedName>
        <fullName evidence="1">Uncharacterized protein</fullName>
    </submittedName>
</protein>
<reference evidence="1 2" key="1">
    <citation type="journal article" date="2020" name="Nature">
        <title>Six reference-quality genomes reveal evolution of bat adaptations.</title>
        <authorList>
            <person name="Jebb D."/>
            <person name="Huang Z."/>
            <person name="Pippel M."/>
            <person name="Hughes G.M."/>
            <person name="Lavrichenko K."/>
            <person name="Devanna P."/>
            <person name="Winkler S."/>
            <person name="Jermiin L.S."/>
            <person name="Skirmuntt E.C."/>
            <person name="Katzourakis A."/>
            <person name="Burkitt-Gray L."/>
            <person name="Ray D.A."/>
            <person name="Sullivan K.A.M."/>
            <person name="Roscito J.G."/>
            <person name="Kirilenko B.M."/>
            <person name="Davalos L.M."/>
            <person name="Corthals A.P."/>
            <person name="Power M.L."/>
            <person name="Jones G."/>
            <person name="Ransome R.D."/>
            <person name="Dechmann D.K.N."/>
            <person name="Locatelli A.G."/>
            <person name="Puechmaille S.J."/>
            <person name="Fedrigo O."/>
            <person name="Jarvis E.D."/>
            <person name="Hiller M."/>
            <person name="Vernes S.C."/>
            <person name="Myers E.W."/>
            <person name="Teeling E.C."/>
        </authorList>
    </citation>
    <scope>NUCLEOTIDE SEQUENCE [LARGE SCALE GENOMIC DNA]</scope>
    <source>
        <strain evidence="1">MPipKuh1</strain>
        <tissue evidence="1">Flight muscle</tissue>
    </source>
</reference>
<accession>A0A7J7VBD8</accession>
<name>A0A7J7VBD8_PIPKU</name>
<gene>
    <name evidence="1" type="ORF">mPipKuh1_008513</name>
</gene>
<dbReference type="AlphaFoldDB" id="A0A7J7VBD8"/>
<comment type="caution">
    <text evidence="1">The sequence shown here is derived from an EMBL/GenBank/DDBJ whole genome shotgun (WGS) entry which is preliminary data.</text>
</comment>
<sequence length="125" mass="13491">MGAWKPRAWPRPRWAILSEAPVSEPVSPSAQGGGPPWLLKPGSRASELVCHPNCLSPRWPHRAAPLRHLQTLLSPARWLSSLLTKGLGEARLEAWNVQLPLLGCPASPVPKCHVPDIKVSPLSGG</sequence>
<dbReference type="EMBL" id="JACAGB010000015">
    <property type="protein sequence ID" value="KAF6322515.1"/>
    <property type="molecule type" value="Genomic_DNA"/>
</dbReference>